<keyword evidence="3" id="KW-1185">Reference proteome</keyword>
<proteinExistence type="predicted"/>
<evidence type="ECO:0000256" key="1">
    <source>
        <dbReference type="SAM" id="Phobius"/>
    </source>
</evidence>
<keyword evidence="1" id="KW-0472">Membrane</keyword>
<keyword evidence="1" id="KW-1133">Transmembrane helix</keyword>
<evidence type="ECO:0000313" key="2">
    <source>
        <dbReference type="EMBL" id="SHE36626.1"/>
    </source>
</evidence>
<dbReference type="EMBL" id="FQUX01000001">
    <property type="protein sequence ID" value="SHE36626.1"/>
    <property type="molecule type" value="Genomic_DNA"/>
</dbReference>
<evidence type="ECO:0000313" key="3">
    <source>
        <dbReference type="Proteomes" id="UP000184406"/>
    </source>
</evidence>
<dbReference type="Proteomes" id="UP000184406">
    <property type="component" value="Unassembled WGS sequence"/>
</dbReference>
<name>A0A1M4SWN5_9FLAO</name>
<organism evidence="2 3">
    <name type="scientific">Arenibacter palladensis</name>
    <dbReference type="NCBI Taxonomy" id="237373"/>
    <lineage>
        <taxon>Bacteria</taxon>
        <taxon>Pseudomonadati</taxon>
        <taxon>Bacteroidota</taxon>
        <taxon>Flavobacteriia</taxon>
        <taxon>Flavobacteriales</taxon>
        <taxon>Flavobacteriaceae</taxon>
        <taxon>Arenibacter</taxon>
    </lineage>
</organism>
<protein>
    <submittedName>
        <fullName evidence="2">Uncharacterized protein</fullName>
    </submittedName>
</protein>
<dbReference type="AlphaFoldDB" id="A0A1M4SWN5"/>
<keyword evidence="1" id="KW-0812">Transmembrane</keyword>
<feature type="transmembrane region" description="Helical" evidence="1">
    <location>
        <begin position="56"/>
        <end position="73"/>
    </location>
</feature>
<sequence length="75" mass="9315">MLIFIQKRLSPMKRSCYQISNLQPLFKHQYFLLSLLIGEIYYYMMGNINRSMFNIFNIWINFLNLKLVYYLFWKS</sequence>
<reference evidence="3" key="1">
    <citation type="submission" date="2016-11" db="EMBL/GenBank/DDBJ databases">
        <authorList>
            <person name="Varghese N."/>
            <person name="Submissions S."/>
        </authorList>
    </citation>
    <scope>NUCLEOTIDE SEQUENCE [LARGE SCALE GENOMIC DNA]</scope>
    <source>
        <strain evidence="3">DSM 17539</strain>
    </source>
</reference>
<gene>
    <name evidence="2" type="ORF">SAMN03080594_10155</name>
</gene>
<accession>A0A1M4SWN5</accession>